<evidence type="ECO:0000256" key="3">
    <source>
        <dbReference type="ARBA" id="ARBA00022605"/>
    </source>
</evidence>
<comment type="function">
    <text evidence="9">Catalyzes the ATP-dependent phosphorylation of N-acetyl-L-glutamate.</text>
</comment>
<keyword evidence="9" id="KW-0963">Cytoplasm</keyword>
<comment type="similarity">
    <text evidence="9">Belongs to the acetylglutamate kinase family. ArgB subfamily.</text>
</comment>
<evidence type="ECO:0000256" key="1">
    <source>
        <dbReference type="ARBA" id="ARBA00004828"/>
    </source>
</evidence>
<feature type="site" description="Transition state stabilizer" evidence="9">
    <location>
        <position position="252"/>
    </location>
</feature>
<accession>A0AAW3JVQ7</accession>
<dbReference type="Proteomes" id="UP000050833">
    <property type="component" value="Unassembled WGS sequence"/>
</dbReference>
<dbReference type="HAMAP" id="MF_00082">
    <property type="entry name" value="ArgB"/>
    <property type="match status" value="1"/>
</dbReference>
<dbReference type="SUPFAM" id="SSF53633">
    <property type="entry name" value="Carbamate kinase-like"/>
    <property type="match status" value="1"/>
</dbReference>
<feature type="binding site" evidence="9">
    <location>
        <position position="95"/>
    </location>
    <ligand>
        <name>substrate</name>
    </ligand>
</feature>
<feature type="domain" description="Aspartate/glutamate/uridylate kinase" evidence="10">
    <location>
        <begin position="33"/>
        <end position="271"/>
    </location>
</feature>
<dbReference type="PRINTS" id="PR00474">
    <property type="entry name" value="GLU5KINASE"/>
</dbReference>
<keyword evidence="7 9" id="KW-0067">ATP-binding</keyword>
<evidence type="ECO:0000313" key="11">
    <source>
        <dbReference type="EMBL" id="KQC86445.1"/>
    </source>
</evidence>
<evidence type="ECO:0000256" key="4">
    <source>
        <dbReference type="ARBA" id="ARBA00022679"/>
    </source>
</evidence>
<feature type="binding site" evidence="9">
    <location>
        <begin position="73"/>
        <end position="74"/>
    </location>
    <ligand>
        <name>substrate</name>
    </ligand>
</feature>
<dbReference type="PANTHER" id="PTHR23342">
    <property type="entry name" value="N-ACETYLGLUTAMATE SYNTHASE"/>
    <property type="match status" value="1"/>
</dbReference>
<evidence type="ECO:0000256" key="8">
    <source>
        <dbReference type="ARBA" id="ARBA00048141"/>
    </source>
</evidence>
<dbReference type="EMBL" id="LLKB01000001">
    <property type="protein sequence ID" value="KQC86445.1"/>
    <property type="molecule type" value="Genomic_DNA"/>
</dbReference>
<keyword evidence="5 9" id="KW-0547">Nucleotide-binding</keyword>
<evidence type="ECO:0000313" key="12">
    <source>
        <dbReference type="Proteomes" id="UP000050833"/>
    </source>
</evidence>
<gene>
    <name evidence="9" type="primary">argB</name>
    <name evidence="11" type="ORF">APZ18_04465</name>
</gene>
<evidence type="ECO:0000256" key="9">
    <source>
        <dbReference type="HAMAP-Rule" id="MF_00082"/>
    </source>
</evidence>
<organism evidence="11 12">
    <name type="scientific">Butyribacter intestini</name>
    <dbReference type="NCBI Taxonomy" id="1703332"/>
    <lineage>
        <taxon>Bacteria</taxon>
        <taxon>Bacillati</taxon>
        <taxon>Bacillota</taxon>
        <taxon>Clostridia</taxon>
        <taxon>Lachnospirales</taxon>
        <taxon>Lachnospiraceae</taxon>
        <taxon>Butyribacter</taxon>
    </lineage>
</organism>
<keyword evidence="3 9" id="KW-0028">Amino-acid biosynthesis</keyword>
<dbReference type="Gene3D" id="3.40.1160.10">
    <property type="entry name" value="Acetylglutamate kinase-like"/>
    <property type="match status" value="1"/>
</dbReference>
<dbReference type="GO" id="GO:0042450">
    <property type="term" value="P:L-arginine biosynthetic process via ornithine"/>
    <property type="evidence" value="ECO:0007669"/>
    <property type="project" value="UniProtKB-UniRule"/>
</dbReference>
<dbReference type="GO" id="GO:0005524">
    <property type="term" value="F:ATP binding"/>
    <property type="evidence" value="ECO:0007669"/>
    <property type="project" value="UniProtKB-UniRule"/>
</dbReference>
<reference evidence="11 12" key="1">
    <citation type="submission" date="2015-10" db="EMBL/GenBank/DDBJ databases">
        <title>Butyribacter intestini gen. nov., sp. nov., a butyric acid-producing bacterium of the family Lachnospiraceae isolated from the human faeces.</title>
        <authorList>
            <person name="Zou Y."/>
            <person name="Xue W."/>
            <person name="Luo G."/>
            <person name="Lv M."/>
        </authorList>
    </citation>
    <scope>NUCLEOTIDE SEQUENCE [LARGE SCALE GENOMIC DNA]</scope>
    <source>
        <strain evidence="11 12">TF01-11</strain>
    </source>
</reference>
<dbReference type="FunFam" id="3.40.1160.10:FF:000004">
    <property type="entry name" value="Acetylglutamate kinase"/>
    <property type="match status" value="1"/>
</dbReference>
<comment type="caution">
    <text evidence="11">The sequence shown here is derived from an EMBL/GenBank/DDBJ whole genome shotgun (WGS) entry which is preliminary data.</text>
</comment>
<keyword evidence="6 9" id="KW-0418">Kinase</keyword>
<protein>
    <recommendedName>
        <fullName evidence="9">Acetylglutamate kinase</fullName>
        <ecNumber evidence="9">2.7.2.8</ecNumber>
    </recommendedName>
    <alternativeName>
        <fullName evidence="9">N-acetyl-L-glutamate 5-phosphotransferase</fullName>
    </alternativeName>
    <alternativeName>
        <fullName evidence="9">NAG kinase</fullName>
        <shortName evidence="9">NAGK</shortName>
    </alternativeName>
</protein>
<dbReference type="InterPro" id="IPR036393">
    <property type="entry name" value="AceGlu_kinase-like_sf"/>
</dbReference>
<dbReference type="RefSeq" id="WP_055941963.1">
    <property type="nucleotide sequence ID" value="NZ_JAQDCV010000001.1"/>
</dbReference>
<dbReference type="PIRSF" id="PIRSF000728">
    <property type="entry name" value="NAGK"/>
    <property type="match status" value="1"/>
</dbReference>
<sequence length="306" mass="33428">MSEEEKEKYMDQITVKAETLIEALPYIRDFNNKIVVVKYGGSAMLDKKLEESVIKDVALLKLVGMRPIIVHGGGKEISKWIGKVGKETEFIEGFRKTDRETMEVAEMVLNRLNKYLVQMVEKIGVKAIGICGKDGGMLRVDKKMPNGKDIGFVGDIKHVNTEILETLLDNDYIPIIAPIGMDDAGETYNINADDAACAIAGAIKAEKLAFLTDVDGVCMNPDDSSSLISVLDLNEANKLIEAGVISGGMLPKVTNCINAVNAGVGRVHILDGRREHCLLLEFFTKKGIGTAIIGDDSGYYSNEIEQ</sequence>
<dbReference type="NCBIfam" id="TIGR00761">
    <property type="entry name" value="argB"/>
    <property type="match status" value="1"/>
</dbReference>
<proteinExistence type="inferred from homology"/>
<evidence type="ECO:0000256" key="6">
    <source>
        <dbReference type="ARBA" id="ARBA00022777"/>
    </source>
</evidence>
<keyword evidence="4 9" id="KW-0808">Transferase</keyword>
<dbReference type="InterPro" id="IPR004662">
    <property type="entry name" value="AcgluKinase_fam"/>
</dbReference>
<dbReference type="AlphaFoldDB" id="A0AAW3JVQ7"/>
<evidence type="ECO:0000256" key="2">
    <source>
        <dbReference type="ARBA" id="ARBA00022571"/>
    </source>
</evidence>
<dbReference type="PANTHER" id="PTHR23342:SF0">
    <property type="entry name" value="N-ACETYLGLUTAMATE SYNTHASE, MITOCHONDRIAL"/>
    <property type="match status" value="1"/>
</dbReference>
<dbReference type="Pfam" id="PF00696">
    <property type="entry name" value="AA_kinase"/>
    <property type="match status" value="1"/>
</dbReference>
<dbReference type="InterPro" id="IPR001048">
    <property type="entry name" value="Asp/Glu/Uridylate_kinase"/>
</dbReference>
<dbReference type="EC" id="2.7.2.8" evidence="9"/>
<comment type="pathway">
    <text evidence="1 9">Amino-acid biosynthesis; L-arginine biosynthesis; N(2)-acetyl-L-ornithine from L-glutamate: step 2/4.</text>
</comment>
<dbReference type="InterPro" id="IPR041727">
    <property type="entry name" value="NAGK-C"/>
</dbReference>
<comment type="catalytic activity">
    <reaction evidence="8 9">
        <text>N-acetyl-L-glutamate + ATP = N-acetyl-L-glutamyl 5-phosphate + ADP</text>
        <dbReference type="Rhea" id="RHEA:14629"/>
        <dbReference type="ChEBI" id="CHEBI:30616"/>
        <dbReference type="ChEBI" id="CHEBI:44337"/>
        <dbReference type="ChEBI" id="CHEBI:57936"/>
        <dbReference type="ChEBI" id="CHEBI:456216"/>
        <dbReference type="EC" id="2.7.2.8"/>
    </reaction>
</comment>
<dbReference type="InterPro" id="IPR001057">
    <property type="entry name" value="Glu/AcGlu_kinase"/>
</dbReference>
<dbReference type="CDD" id="cd04250">
    <property type="entry name" value="AAK_NAGK-C"/>
    <property type="match status" value="1"/>
</dbReference>
<keyword evidence="2 9" id="KW-0055">Arginine biosynthesis</keyword>
<evidence type="ECO:0000256" key="7">
    <source>
        <dbReference type="ARBA" id="ARBA00022840"/>
    </source>
</evidence>
<feature type="site" description="Transition state stabilizer" evidence="9">
    <location>
        <position position="38"/>
    </location>
</feature>
<dbReference type="InterPro" id="IPR037528">
    <property type="entry name" value="ArgB"/>
</dbReference>
<dbReference type="GO" id="GO:0003991">
    <property type="term" value="F:acetylglutamate kinase activity"/>
    <property type="evidence" value="ECO:0007669"/>
    <property type="project" value="UniProtKB-UniRule"/>
</dbReference>
<name>A0AAW3JVQ7_9FIRM</name>
<dbReference type="GO" id="GO:0005737">
    <property type="term" value="C:cytoplasm"/>
    <property type="evidence" value="ECO:0007669"/>
    <property type="project" value="UniProtKB-SubCell"/>
</dbReference>
<evidence type="ECO:0000259" key="10">
    <source>
        <dbReference type="Pfam" id="PF00696"/>
    </source>
</evidence>
<keyword evidence="12" id="KW-1185">Reference proteome</keyword>
<feature type="binding site" evidence="9">
    <location>
        <position position="189"/>
    </location>
    <ligand>
        <name>substrate</name>
    </ligand>
</feature>
<evidence type="ECO:0000256" key="5">
    <source>
        <dbReference type="ARBA" id="ARBA00022741"/>
    </source>
</evidence>
<comment type="subcellular location">
    <subcellularLocation>
        <location evidence="9">Cytoplasm</location>
    </subcellularLocation>
</comment>